<sequence>MSSPGNQNSTDSKHEIVIKDNITTYKIHETCVDEPPTENQKEKLLQFEEEFISRYTDDDEDYVALVKLGFTTPPVVPSYRPFWNRRRDNKRKWEDRSDRHSHYSHHKKPNYGYNNDYRR</sequence>
<protein>
    <submittedName>
        <fullName evidence="2">Uncharacterized protein</fullName>
    </submittedName>
</protein>
<dbReference type="GO" id="GO:0003723">
    <property type="term" value="F:RNA binding"/>
    <property type="evidence" value="ECO:0007669"/>
    <property type="project" value="InterPro"/>
</dbReference>
<dbReference type="GO" id="GO:0106005">
    <property type="term" value="P:RNA 5'-cap (guanine-N7)-methylation"/>
    <property type="evidence" value="ECO:0007669"/>
    <property type="project" value="InterPro"/>
</dbReference>
<evidence type="ECO:0000313" key="3">
    <source>
        <dbReference type="Proteomes" id="UP001160148"/>
    </source>
</evidence>
<dbReference type="AlphaFoldDB" id="A0AAV0VX52"/>
<organism evidence="2 3">
    <name type="scientific">Macrosiphum euphorbiae</name>
    <name type="common">potato aphid</name>
    <dbReference type="NCBI Taxonomy" id="13131"/>
    <lineage>
        <taxon>Eukaryota</taxon>
        <taxon>Metazoa</taxon>
        <taxon>Ecdysozoa</taxon>
        <taxon>Arthropoda</taxon>
        <taxon>Hexapoda</taxon>
        <taxon>Insecta</taxon>
        <taxon>Pterygota</taxon>
        <taxon>Neoptera</taxon>
        <taxon>Paraneoptera</taxon>
        <taxon>Hemiptera</taxon>
        <taxon>Sternorrhyncha</taxon>
        <taxon>Aphidomorpha</taxon>
        <taxon>Aphidoidea</taxon>
        <taxon>Aphididae</taxon>
        <taxon>Macrosiphini</taxon>
        <taxon>Macrosiphum</taxon>
    </lineage>
</organism>
<accession>A0AAV0VX52</accession>
<keyword evidence="3" id="KW-1185">Reference proteome</keyword>
<gene>
    <name evidence="2" type="ORF">MEUPH1_LOCUS4909</name>
</gene>
<feature type="region of interest" description="Disordered" evidence="1">
    <location>
        <begin position="90"/>
        <end position="119"/>
    </location>
</feature>
<dbReference type="GO" id="GO:0031533">
    <property type="term" value="C:mRNA capping enzyme complex"/>
    <property type="evidence" value="ECO:0007669"/>
    <property type="project" value="InterPro"/>
</dbReference>
<evidence type="ECO:0000256" key="1">
    <source>
        <dbReference type="SAM" id="MobiDB-lite"/>
    </source>
</evidence>
<dbReference type="Pfam" id="PF15320">
    <property type="entry name" value="RAM"/>
    <property type="match status" value="1"/>
</dbReference>
<reference evidence="2 3" key="1">
    <citation type="submission" date="2023-01" db="EMBL/GenBank/DDBJ databases">
        <authorList>
            <person name="Whitehead M."/>
        </authorList>
    </citation>
    <scope>NUCLEOTIDE SEQUENCE [LARGE SCALE GENOMIC DNA]</scope>
</reference>
<comment type="caution">
    <text evidence="2">The sequence shown here is derived from an EMBL/GenBank/DDBJ whole genome shotgun (WGS) entry which is preliminary data.</text>
</comment>
<feature type="compositionally biased region" description="Basic and acidic residues" evidence="1">
    <location>
        <begin position="91"/>
        <end position="101"/>
    </location>
</feature>
<evidence type="ECO:0000313" key="2">
    <source>
        <dbReference type="EMBL" id="CAI6348210.1"/>
    </source>
</evidence>
<dbReference type="InterPro" id="IPR028271">
    <property type="entry name" value="RAMAC"/>
</dbReference>
<proteinExistence type="predicted"/>
<dbReference type="Proteomes" id="UP001160148">
    <property type="component" value="Unassembled WGS sequence"/>
</dbReference>
<name>A0AAV0VX52_9HEMI</name>
<dbReference type="EMBL" id="CARXXK010000001">
    <property type="protein sequence ID" value="CAI6348210.1"/>
    <property type="molecule type" value="Genomic_DNA"/>
</dbReference>